<evidence type="ECO:0000313" key="9">
    <source>
        <dbReference type="Proteomes" id="UP000011958"/>
    </source>
</evidence>
<keyword evidence="4" id="KW-0493">Microtubule</keyword>
<dbReference type="Pfam" id="PF04130">
    <property type="entry name" value="GCP_C_terminal"/>
    <property type="match status" value="1"/>
</dbReference>
<dbReference type="STRING" id="1069680.M7P881"/>
<dbReference type="OMA" id="MRMMSVC"/>
<comment type="caution">
    <text evidence="8">The sequence shown here is derived from an EMBL/GenBank/DDBJ whole genome shotgun (WGS) entry which is preliminary data.</text>
</comment>
<dbReference type="InterPro" id="IPR007259">
    <property type="entry name" value="GCP"/>
</dbReference>
<feature type="domain" description="Gamma tubulin complex component protein N-terminal" evidence="7">
    <location>
        <begin position="181"/>
        <end position="476"/>
    </location>
</feature>
<dbReference type="GO" id="GO:0000931">
    <property type="term" value="C:gamma-tubulin ring complex"/>
    <property type="evidence" value="ECO:0007669"/>
    <property type="project" value="EnsemblFungi"/>
</dbReference>
<dbReference type="GO" id="GO:0061496">
    <property type="term" value="C:half bridge of mitotic spindle pole body"/>
    <property type="evidence" value="ECO:0007669"/>
    <property type="project" value="EnsemblFungi"/>
</dbReference>
<keyword evidence="5" id="KW-0206">Cytoskeleton</keyword>
<accession>M7P881</accession>
<dbReference type="eggNOG" id="KOG2000">
    <property type="taxonomic scope" value="Eukaryota"/>
</dbReference>
<proteinExistence type="inferred from homology"/>
<dbReference type="InterPro" id="IPR042241">
    <property type="entry name" value="GCP_C_sf"/>
</dbReference>
<dbReference type="PANTHER" id="PTHR19302">
    <property type="entry name" value="GAMMA TUBULIN COMPLEX PROTEIN"/>
    <property type="match status" value="1"/>
</dbReference>
<evidence type="ECO:0000256" key="5">
    <source>
        <dbReference type="ARBA" id="ARBA00023212"/>
    </source>
</evidence>
<dbReference type="Gene3D" id="1.20.120.1900">
    <property type="entry name" value="Gamma-tubulin complex, C-terminal domain"/>
    <property type="match status" value="1"/>
</dbReference>
<dbReference type="InterPro" id="IPR041470">
    <property type="entry name" value="GCP_N"/>
</dbReference>
<organism evidence="8 9">
    <name type="scientific">Pneumocystis murina (strain B123)</name>
    <name type="common">Mouse pneumocystis pneumonia agent</name>
    <name type="synonym">Pneumocystis carinii f. sp. muris</name>
    <dbReference type="NCBI Taxonomy" id="1069680"/>
    <lineage>
        <taxon>Eukaryota</taxon>
        <taxon>Fungi</taxon>
        <taxon>Dikarya</taxon>
        <taxon>Ascomycota</taxon>
        <taxon>Taphrinomycotina</taxon>
        <taxon>Pneumocystomycetes</taxon>
        <taxon>Pneumocystaceae</taxon>
        <taxon>Pneumocystis</taxon>
    </lineage>
</organism>
<dbReference type="InterPro" id="IPR040457">
    <property type="entry name" value="GCP_C"/>
</dbReference>
<dbReference type="Pfam" id="PF17681">
    <property type="entry name" value="GCP_N_terminal"/>
    <property type="match status" value="1"/>
</dbReference>
<name>M7P881_PNEMU</name>
<protein>
    <submittedName>
        <fullName evidence="8">Uncharacterized protein</fullName>
    </submittedName>
</protein>
<dbReference type="GO" id="GO:0043015">
    <property type="term" value="F:gamma-tubulin binding"/>
    <property type="evidence" value="ECO:0007669"/>
    <property type="project" value="InterPro"/>
</dbReference>
<keyword evidence="3" id="KW-0963">Cytoplasm</keyword>
<evidence type="ECO:0000259" key="7">
    <source>
        <dbReference type="Pfam" id="PF17681"/>
    </source>
</evidence>
<dbReference type="OrthoDB" id="5860513at2759"/>
<dbReference type="PANTHER" id="PTHR19302:SF14">
    <property type="entry name" value="GAMMA-TUBULIN COMPLEX COMPONENT 3"/>
    <property type="match status" value="1"/>
</dbReference>
<dbReference type="GeneID" id="19895528"/>
<dbReference type="GO" id="GO:0051011">
    <property type="term" value="F:microtubule minus-end binding"/>
    <property type="evidence" value="ECO:0007669"/>
    <property type="project" value="TreeGrafter"/>
</dbReference>
<dbReference type="GO" id="GO:0007020">
    <property type="term" value="P:microtubule nucleation"/>
    <property type="evidence" value="ECO:0007669"/>
    <property type="project" value="InterPro"/>
</dbReference>
<dbReference type="GO" id="GO:0000922">
    <property type="term" value="C:spindle pole"/>
    <property type="evidence" value="ECO:0007669"/>
    <property type="project" value="InterPro"/>
</dbReference>
<sequence>MSNTRKANALYRLVSYYVSKQPDDLQSLENFENILLICEKILDASIYTSKNYDIVIVSDAIKKKLLREDSTSDNAIKFINLFSRLLCQDILEKKAEILQFLYSICDLAYISGKAQNVKNSFSRMNFYEDSTDSESFFSALSSSFNTALTSSRPKNSTPRSLLLKTPLIASQNYDASESILLKDISFILQGISSSSVRFSTNGSATISPKLPFTIASLLSHIVELGLLYKQLSTFILFSHNIKKSTGLIKQSFFSCLDQELSAYLNLVSALEVEIRKDLLLSDDQLKMRSVTLKRIIIWTRDASMALRLMALMVENCKNLKGGQLINCILEFSSHGDPFVHEFSEKLIESLTKPFYDMLIKWIYDGELLDPFQEFFVVDKGIDTKLKLESSINIVWEGKYTLDLNMLPNFISENLAKKVFLIGKSLNFIRHGCDDDEWVQQHSKASMKDLIYGDIDFLERSIDAAYLTTSSRLIGLMSTRFSFFDHLHALKKYLLLGQGDFIAFLMESLSLTLDKPANMLYRHNLTATLESAIRESNAQFDSPDIIRRLDARMLERSHGEIGWDIFTLEYKVDSPVDVIVTPRCTRQYLKVFNFLWRLKRVEFALSNSWKKSTTGEREILRVMQGPLYKQWQKARCTNAEMIHFICQLQYYILFEVIESSWDVFYSSISKSDCTLDTLIEAHAQYTMNITHKGLLGSGKIGKEGTLLSQLHEILKIILFFKETLDHFYTYSLTEYIQRYHTTFKTKSETKDHINLKDLNSDSLNTKIIDDSGFIIEKLNNLAKEFHTHLIMLLGDLVYQSDSEMRFLGVRLNYNEYYHVPKKHIK</sequence>
<reference evidence="9" key="1">
    <citation type="journal article" date="2016" name="Nat. Commun.">
        <title>Genome analysis of three Pneumocystis species reveals adaptation mechanisms to life exclusively in mammalian hosts.</title>
        <authorList>
            <person name="Ma L."/>
            <person name="Chen Z."/>
            <person name="Huang D.W."/>
            <person name="Kutty G."/>
            <person name="Ishihara M."/>
            <person name="Wang H."/>
            <person name="Abouelleil A."/>
            <person name="Bishop L."/>
            <person name="Davey E."/>
            <person name="Deng R."/>
            <person name="Deng X."/>
            <person name="Fan L."/>
            <person name="Fantoni G."/>
            <person name="Fitzgerald M."/>
            <person name="Gogineni E."/>
            <person name="Goldberg J.M."/>
            <person name="Handley G."/>
            <person name="Hu X."/>
            <person name="Huber C."/>
            <person name="Jiao X."/>
            <person name="Jones K."/>
            <person name="Levin J.Z."/>
            <person name="Liu Y."/>
            <person name="Macdonald P."/>
            <person name="Melnikov A."/>
            <person name="Raley C."/>
            <person name="Sassi M."/>
            <person name="Sherman B.T."/>
            <person name="Song X."/>
            <person name="Sykes S."/>
            <person name="Tran B."/>
            <person name="Walsh L."/>
            <person name="Xia Y."/>
            <person name="Yang J."/>
            <person name="Young S."/>
            <person name="Zeng Q."/>
            <person name="Zheng X."/>
            <person name="Stephens R."/>
            <person name="Nusbaum C."/>
            <person name="Birren B.W."/>
            <person name="Azadi P."/>
            <person name="Lempicki R.A."/>
            <person name="Cuomo C.A."/>
            <person name="Kovacs J.A."/>
        </authorList>
    </citation>
    <scope>NUCLEOTIDE SEQUENCE [LARGE SCALE GENOMIC DNA]</scope>
    <source>
        <strain evidence="9">B123</strain>
    </source>
</reference>
<dbReference type="GO" id="GO:0051321">
    <property type="term" value="P:meiotic cell cycle"/>
    <property type="evidence" value="ECO:0007669"/>
    <property type="project" value="TreeGrafter"/>
</dbReference>
<dbReference type="GO" id="GO:0071957">
    <property type="term" value="C:old mitotic spindle pole body"/>
    <property type="evidence" value="ECO:0007669"/>
    <property type="project" value="EnsemblFungi"/>
</dbReference>
<evidence type="ECO:0000256" key="1">
    <source>
        <dbReference type="ARBA" id="ARBA00004245"/>
    </source>
</evidence>
<dbReference type="EMBL" id="AFWA02000008">
    <property type="protein sequence ID" value="EMR10085.1"/>
    <property type="molecule type" value="Genomic_DNA"/>
</dbReference>
<evidence type="ECO:0000313" key="8">
    <source>
        <dbReference type="EMBL" id="EMR10085.1"/>
    </source>
</evidence>
<dbReference type="GO" id="GO:0000923">
    <property type="term" value="C:equatorial microtubule organizing center"/>
    <property type="evidence" value="ECO:0007669"/>
    <property type="project" value="EnsemblFungi"/>
</dbReference>
<dbReference type="AlphaFoldDB" id="M7P881"/>
<comment type="similarity">
    <text evidence="2">Belongs to the TUBGCP family.</text>
</comment>
<dbReference type="GO" id="GO:0008275">
    <property type="term" value="C:gamma-tubulin small complex"/>
    <property type="evidence" value="ECO:0007669"/>
    <property type="project" value="EnsemblFungi"/>
</dbReference>
<evidence type="ECO:0000256" key="2">
    <source>
        <dbReference type="ARBA" id="ARBA00010337"/>
    </source>
</evidence>
<dbReference type="VEuPathDB" id="FungiDB:PNEG_01834"/>
<dbReference type="GO" id="GO:0005874">
    <property type="term" value="C:microtubule"/>
    <property type="evidence" value="ECO:0007669"/>
    <property type="project" value="UniProtKB-KW"/>
</dbReference>
<gene>
    <name evidence="8" type="ORF">PNEG_01834</name>
</gene>
<dbReference type="HOGENOM" id="CLU_003736_0_0_1"/>
<evidence type="ECO:0000259" key="6">
    <source>
        <dbReference type="Pfam" id="PF04130"/>
    </source>
</evidence>
<feature type="domain" description="Gamma tubulin complex component C-terminal" evidence="6">
    <location>
        <begin position="483"/>
        <end position="816"/>
    </location>
</feature>
<dbReference type="GO" id="GO:0031122">
    <property type="term" value="P:cytoplasmic microtubule organization"/>
    <property type="evidence" value="ECO:0007669"/>
    <property type="project" value="EnsemblFungi"/>
</dbReference>
<evidence type="ECO:0000256" key="3">
    <source>
        <dbReference type="ARBA" id="ARBA00022490"/>
    </source>
</evidence>
<dbReference type="GO" id="GO:0090307">
    <property type="term" value="P:mitotic spindle assembly"/>
    <property type="evidence" value="ECO:0007669"/>
    <property type="project" value="EnsemblFungi"/>
</dbReference>
<keyword evidence="9" id="KW-1185">Reference proteome</keyword>
<comment type="subcellular location">
    <subcellularLocation>
        <location evidence="1">Cytoplasm</location>
        <location evidence="1">Cytoskeleton</location>
    </subcellularLocation>
</comment>
<evidence type="ECO:0000256" key="4">
    <source>
        <dbReference type="ARBA" id="ARBA00022701"/>
    </source>
</evidence>
<dbReference type="RefSeq" id="XP_007873807.1">
    <property type="nucleotide sequence ID" value="XM_007875616.1"/>
</dbReference>
<dbReference type="GO" id="GO:0061497">
    <property type="term" value="C:inner plaque of mitotic spindle pole body"/>
    <property type="evidence" value="ECO:0007669"/>
    <property type="project" value="EnsemblFungi"/>
</dbReference>
<dbReference type="Proteomes" id="UP000011958">
    <property type="component" value="Unassembled WGS sequence"/>
</dbReference>